<dbReference type="InterPro" id="IPR050570">
    <property type="entry name" value="Cell_wall_metabolism_enzyme"/>
</dbReference>
<feature type="region of interest" description="Disordered" evidence="2">
    <location>
        <begin position="156"/>
        <end position="181"/>
    </location>
</feature>
<dbReference type="PANTHER" id="PTHR21666:SF289">
    <property type="entry name" value="L-ALA--D-GLU ENDOPEPTIDASE"/>
    <property type="match status" value="1"/>
</dbReference>
<feature type="domain" description="M23ase beta-sheet core" evidence="3">
    <location>
        <begin position="49"/>
        <end position="134"/>
    </location>
</feature>
<dbReference type="GO" id="GO:0004222">
    <property type="term" value="F:metalloendopeptidase activity"/>
    <property type="evidence" value="ECO:0007669"/>
    <property type="project" value="TreeGrafter"/>
</dbReference>
<dbReference type="EMBL" id="CP116942">
    <property type="protein sequence ID" value="WCO65428.1"/>
    <property type="molecule type" value="Genomic_DNA"/>
</dbReference>
<evidence type="ECO:0000313" key="5">
    <source>
        <dbReference type="Proteomes" id="UP001216390"/>
    </source>
</evidence>
<evidence type="ECO:0000259" key="3">
    <source>
        <dbReference type="Pfam" id="PF01551"/>
    </source>
</evidence>
<accession>A0AAE9Y6U8</accession>
<sequence>MAGVAGPEPLARPVAAAPVVGEEVDYDPPVDAPVTDPFRPPPQPWMAGNRGLEYATAPGTPVRAAGRGVVTFAGPVAGSLHVTVTHPDGVRTSYSFLASIRVRAGAAVSGGVVVGTAGSRLHVGARRGGAYIDPASLWGDDGPPWVRLVPLGGATAAGRAPASGDRDPPDLGRWGAPVLRW</sequence>
<gene>
    <name evidence="4" type="ORF">PO878_13075</name>
</gene>
<reference evidence="4" key="1">
    <citation type="submission" date="2023-01" db="EMBL/GenBank/DDBJ databases">
        <title>The diversity of Class Acidimicrobiia in South China Sea sediment environments and the proposal of Iamia marina sp. nov., a novel species of the genus Iamia.</title>
        <authorList>
            <person name="He Y."/>
            <person name="Tian X."/>
        </authorList>
    </citation>
    <scope>NUCLEOTIDE SEQUENCE</scope>
    <source>
        <strain evidence="4">DSM 19957</strain>
    </source>
</reference>
<protein>
    <submittedName>
        <fullName evidence="4">M23 family metallopeptidase</fullName>
    </submittedName>
</protein>
<dbReference type="InterPro" id="IPR011055">
    <property type="entry name" value="Dup_hybrid_motif"/>
</dbReference>
<dbReference type="Pfam" id="PF01551">
    <property type="entry name" value="Peptidase_M23"/>
    <property type="match status" value="1"/>
</dbReference>
<dbReference type="Gene3D" id="2.70.70.10">
    <property type="entry name" value="Glucose Permease (Domain IIA)"/>
    <property type="match status" value="1"/>
</dbReference>
<evidence type="ECO:0000256" key="1">
    <source>
        <dbReference type="ARBA" id="ARBA00022729"/>
    </source>
</evidence>
<evidence type="ECO:0000313" key="4">
    <source>
        <dbReference type="EMBL" id="WCO65428.1"/>
    </source>
</evidence>
<dbReference type="Proteomes" id="UP001216390">
    <property type="component" value="Chromosome"/>
</dbReference>
<organism evidence="4 5">
    <name type="scientific">Iamia majanohamensis</name>
    <dbReference type="NCBI Taxonomy" id="467976"/>
    <lineage>
        <taxon>Bacteria</taxon>
        <taxon>Bacillati</taxon>
        <taxon>Actinomycetota</taxon>
        <taxon>Acidimicrobiia</taxon>
        <taxon>Acidimicrobiales</taxon>
        <taxon>Iamiaceae</taxon>
        <taxon>Iamia</taxon>
    </lineage>
</organism>
<name>A0AAE9Y6U8_9ACTN</name>
<keyword evidence="5" id="KW-1185">Reference proteome</keyword>
<dbReference type="InterPro" id="IPR016047">
    <property type="entry name" value="M23ase_b-sheet_dom"/>
</dbReference>
<dbReference type="AlphaFoldDB" id="A0AAE9Y6U8"/>
<proteinExistence type="predicted"/>
<dbReference type="RefSeq" id="WP_272734953.1">
    <property type="nucleotide sequence ID" value="NZ_CP116942.1"/>
</dbReference>
<dbReference type="SUPFAM" id="SSF51261">
    <property type="entry name" value="Duplicated hybrid motif"/>
    <property type="match status" value="1"/>
</dbReference>
<keyword evidence="1" id="KW-0732">Signal</keyword>
<dbReference type="CDD" id="cd12797">
    <property type="entry name" value="M23_peptidase"/>
    <property type="match status" value="1"/>
</dbReference>
<dbReference type="KEGG" id="ima:PO878_13075"/>
<evidence type="ECO:0000256" key="2">
    <source>
        <dbReference type="SAM" id="MobiDB-lite"/>
    </source>
</evidence>
<dbReference type="PANTHER" id="PTHR21666">
    <property type="entry name" value="PEPTIDASE-RELATED"/>
    <property type="match status" value="1"/>
</dbReference>